<comment type="subcellular location">
    <subcellularLocation>
        <location evidence="5">Cytoplasm</location>
    </subcellularLocation>
</comment>
<gene>
    <name evidence="5 7" type="primary">htpG</name>
    <name evidence="7" type="ORF">L2A60_09160</name>
</gene>
<dbReference type="PIRSF" id="PIRSF002583">
    <property type="entry name" value="Hsp90"/>
    <property type="match status" value="1"/>
</dbReference>
<keyword evidence="4 5" id="KW-0143">Chaperone</keyword>
<dbReference type="InterPro" id="IPR036890">
    <property type="entry name" value="HATPase_C_sf"/>
</dbReference>
<comment type="subunit">
    <text evidence="5">Homodimer.</text>
</comment>
<dbReference type="Pfam" id="PF13589">
    <property type="entry name" value="HATPase_c_3"/>
    <property type="match status" value="1"/>
</dbReference>
<feature type="region of interest" description="A; substrate-binding" evidence="5">
    <location>
        <begin position="1"/>
        <end position="329"/>
    </location>
</feature>
<dbReference type="SUPFAM" id="SSF55874">
    <property type="entry name" value="ATPase domain of HSP90 chaperone/DNA topoisomerase II/histidine kinase"/>
    <property type="match status" value="1"/>
</dbReference>
<dbReference type="InterPro" id="IPR020568">
    <property type="entry name" value="Ribosomal_Su5_D2-typ_SF"/>
</dbReference>
<dbReference type="CDD" id="cd16927">
    <property type="entry name" value="HATPase_Hsp90-like"/>
    <property type="match status" value="1"/>
</dbReference>
<organism evidence="7 8">
    <name type="scientific">Acidiphilium iwatense</name>
    <dbReference type="NCBI Taxonomy" id="768198"/>
    <lineage>
        <taxon>Bacteria</taxon>
        <taxon>Pseudomonadati</taxon>
        <taxon>Pseudomonadota</taxon>
        <taxon>Alphaproteobacteria</taxon>
        <taxon>Acetobacterales</taxon>
        <taxon>Acidocellaceae</taxon>
        <taxon>Acidiphilium</taxon>
    </lineage>
</organism>
<dbReference type="Gene3D" id="3.30.565.10">
    <property type="entry name" value="Histidine kinase-like ATPase, C-terminal domain"/>
    <property type="match status" value="1"/>
</dbReference>
<evidence type="ECO:0000256" key="1">
    <source>
        <dbReference type="ARBA" id="ARBA00008239"/>
    </source>
</evidence>
<dbReference type="SUPFAM" id="SSF110942">
    <property type="entry name" value="HSP90 C-terminal domain"/>
    <property type="match status" value="1"/>
</dbReference>
<evidence type="ECO:0000256" key="3">
    <source>
        <dbReference type="ARBA" id="ARBA00022840"/>
    </source>
</evidence>
<dbReference type="InterPro" id="IPR037196">
    <property type="entry name" value="HSP90_C"/>
</dbReference>
<dbReference type="PRINTS" id="PR00775">
    <property type="entry name" value="HEATSHOCK90"/>
</dbReference>
<evidence type="ECO:0000256" key="5">
    <source>
        <dbReference type="HAMAP-Rule" id="MF_00505"/>
    </source>
</evidence>
<dbReference type="PANTHER" id="PTHR11528">
    <property type="entry name" value="HEAT SHOCK PROTEIN 90 FAMILY MEMBER"/>
    <property type="match status" value="1"/>
</dbReference>
<dbReference type="InterPro" id="IPR001404">
    <property type="entry name" value="Hsp90_fam"/>
</dbReference>
<protein>
    <recommendedName>
        <fullName evidence="5">Chaperone protein HtpG</fullName>
    </recommendedName>
    <alternativeName>
        <fullName evidence="5">Heat shock protein HtpG</fullName>
    </alternativeName>
    <alternativeName>
        <fullName evidence="5">High temperature protein G</fullName>
    </alternativeName>
</protein>
<sequence>MSTTTEPETTRPFDAEVGRLLDLVVHSLYSEREIFLRELVANAADAIDRRRFLALSDESLALPEDAAIRISIDKGARTITITDDGIGMTAEDLASHLGTIARSGTRAFAETLSQAKEADRPSLIGQFGVGFYSAFMVADEVEVISRRAGAEAAHRWVSDGRGGYRIRPATRETAGSDVILHVKSDADEYLEPVRLETILRKWADHISVPIQLERDGKFLAANEGTALWRKRKSDISEADYAEFYRHLGHMFDEPWATIHWTAEGALEFSALLFIPGHAPFAVTEDDRESHVRLHVRRMFITDDARLLPGWLRFVAGVVDTEDLPLNVSREMLQATPILARIRKALVNRVLTELKTRAKDEDAYRPFIEQFGAVLKEGIYDDNDHRADIASLARFRSTANDALTSLDAYVARMKPEQTDIYYLTGEDAERLKTSPQLEGLRAKGFEVLLLADQIDFFWPERLATYADKKLVHAGAARDIFSPAETSDALAVLAKSLQAALGDQVSEVRASSRLTDSPAALAAGGAQADLALQRLMRRAGRPSFAPKPALDINPSHRLIEALVPRAEAGEDMTDWAALLLDLARIQDGEAPVDPARFARLVAAKLGE</sequence>
<evidence type="ECO:0000259" key="6">
    <source>
        <dbReference type="SMART" id="SM00387"/>
    </source>
</evidence>
<dbReference type="Gene3D" id="3.40.50.11260">
    <property type="match status" value="1"/>
</dbReference>
<dbReference type="SMART" id="SM00387">
    <property type="entry name" value="HATPase_c"/>
    <property type="match status" value="1"/>
</dbReference>
<evidence type="ECO:0000313" key="7">
    <source>
        <dbReference type="EMBL" id="MCF3946847.1"/>
    </source>
</evidence>
<keyword evidence="8" id="KW-1185">Reference proteome</keyword>
<feature type="region of interest" description="C" evidence="5">
    <location>
        <begin position="533"/>
        <end position="605"/>
    </location>
</feature>
<comment type="function">
    <text evidence="5">Molecular chaperone. Has ATPase activity.</text>
</comment>
<dbReference type="InterPro" id="IPR003594">
    <property type="entry name" value="HATPase_dom"/>
</dbReference>
<dbReference type="InterPro" id="IPR020575">
    <property type="entry name" value="Hsp90_N"/>
</dbReference>
<comment type="caution">
    <text evidence="5">Lacks conserved residue(s) required for the propagation of feature annotation.</text>
</comment>
<accession>A0ABS9DVT4</accession>
<dbReference type="SUPFAM" id="SSF54211">
    <property type="entry name" value="Ribosomal protein S5 domain 2-like"/>
    <property type="match status" value="1"/>
</dbReference>
<evidence type="ECO:0000256" key="2">
    <source>
        <dbReference type="ARBA" id="ARBA00022741"/>
    </source>
</evidence>
<proteinExistence type="inferred from homology"/>
<keyword evidence="2 5" id="KW-0547">Nucleotide-binding</keyword>
<feature type="domain" description="Histidine kinase/HSP90-like ATPase" evidence="6">
    <location>
        <begin position="31"/>
        <end position="186"/>
    </location>
</feature>
<keyword evidence="5" id="KW-0346">Stress response</keyword>
<evidence type="ECO:0000313" key="8">
    <source>
        <dbReference type="Proteomes" id="UP001521209"/>
    </source>
</evidence>
<keyword evidence="3 5" id="KW-0067">ATP-binding</keyword>
<name>A0ABS9DVT4_9PROT</name>
<comment type="caution">
    <text evidence="7">The sequence shown here is derived from an EMBL/GenBank/DDBJ whole genome shotgun (WGS) entry which is preliminary data.</text>
</comment>
<comment type="similarity">
    <text evidence="1 5">Belongs to the heat shock protein 90 family.</text>
</comment>
<dbReference type="Gene3D" id="1.20.120.790">
    <property type="entry name" value="Heat shock protein 90, C-terminal domain"/>
    <property type="match status" value="1"/>
</dbReference>
<keyword evidence="5" id="KW-0963">Cytoplasm</keyword>
<dbReference type="Proteomes" id="UP001521209">
    <property type="component" value="Unassembled WGS sequence"/>
</dbReference>
<evidence type="ECO:0000256" key="4">
    <source>
        <dbReference type="ARBA" id="ARBA00023186"/>
    </source>
</evidence>
<dbReference type="HAMAP" id="MF_00505">
    <property type="entry name" value="HSP90"/>
    <property type="match status" value="1"/>
</dbReference>
<dbReference type="EMBL" id="JAKGBZ010000014">
    <property type="protein sequence ID" value="MCF3946847.1"/>
    <property type="molecule type" value="Genomic_DNA"/>
</dbReference>
<dbReference type="Pfam" id="PF00183">
    <property type="entry name" value="HSP90"/>
    <property type="match status" value="1"/>
</dbReference>
<reference evidence="7 8" key="1">
    <citation type="submission" date="2022-01" db="EMBL/GenBank/DDBJ databases">
        <authorList>
            <person name="Won M."/>
            <person name="Kim S.-J."/>
            <person name="Kwon S.-W."/>
        </authorList>
    </citation>
    <scope>NUCLEOTIDE SEQUENCE [LARGE SCALE GENOMIC DNA]</scope>
    <source>
        <strain evidence="7 8">KCTC 23505</strain>
    </source>
</reference>
<dbReference type="NCBIfam" id="NF003555">
    <property type="entry name" value="PRK05218.1"/>
    <property type="match status" value="1"/>
</dbReference>
<dbReference type="RefSeq" id="WP_235704079.1">
    <property type="nucleotide sequence ID" value="NZ_JAKGBZ010000014.1"/>
</dbReference>
<dbReference type="Gene3D" id="3.30.230.80">
    <property type="match status" value="1"/>
</dbReference>